<dbReference type="Pfam" id="PF00326">
    <property type="entry name" value="Peptidase_S9"/>
    <property type="match status" value="1"/>
</dbReference>
<dbReference type="Proteomes" id="UP001230426">
    <property type="component" value="Unassembled WGS sequence"/>
</dbReference>
<dbReference type="SUPFAM" id="SSF53474">
    <property type="entry name" value="alpha/beta-Hydrolases"/>
    <property type="match status" value="1"/>
</dbReference>
<evidence type="ECO:0000259" key="1">
    <source>
        <dbReference type="Pfam" id="PF00326"/>
    </source>
</evidence>
<dbReference type="InterPro" id="IPR029058">
    <property type="entry name" value="AB_hydrolase_fold"/>
</dbReference>
<dbReference type="EMBL" id="JAUSRB010000002">
    <property type="protein sequence ID" value="MDP9867032.1"/>
    <property type="molecule type" value="Genomic_DNA"/>
</dbReference>
<keyword evidence="2" id="KW-0031">Aminopeptidase</keyword>
<reference evidence="2 3" key="1">
    <citation type="submission" date="2023-07" db="EMBL/GenBank/DDBJ databases">
        <title>Sequencing the genomes of 1000 actinobacteria strains.</title>
        <authorList>
            <person name="Klenk H.-P."/>
        </authorList>
    </citation>
    <scope>NUCLEOTIDE SEQUENCE [LARGE SCALE GENOMIC DNA]</scope>
    <source>
        <strain evidence="2 3">DSM 44109</strain>
    </source>
</reference>
<name>A0ABT9RCQ2_9ACTN</name>
<proteinExistence type="predicted"/>
<dbReference type="GO" id="GO:0004177">
    <property type="term" value="F:aminopeptidase activity"/>
    <property type="evidence" value="ECO:0007669"/>
    <property type="project" value="UniProtKB-KW"/>
</dbReference>
<organism evidence="2 3">
    <name type="scientific">Streptosporangium brasiliense</name>
    <dbReference type="NCBI Taxonomy" id="47480"/>
    <lineage>
        <taxon>Bacteria</taxon>
        <taxon>Bacillati</taxon>
        <taxon>Actinomycetota</taxon>
        <taxon>Actinomycetes</taxon>
        <taxon>Streptosporangiales</taxon>
        <taxon>Streptosporangiaceae</taxon>
        <taxon>Streptosporangium</taxon>
    </lineage>
</organism>
<sequence>MDEWTDIISGIGLLIADGVADPDRLGIGGWSHGGFMAAWAVGQTTGSRLR</sequence>
<comment type="caution">
    <text evidence="2">The sequence shown here is derived from an EMBL/GenBank/DDBJ whole genome shotgun (WGS) entry which is preliminary data.</text>
</comment>
<protein>
    <submittedName>
        <fullName evidence="2">Dipeptidyl aminopeptidase/acylaminoacyl peptidase</fullName>
    </submittedName>
</protein>
<keyword evidence="3" id="KW-1185">Reference proteome</keyword>
<dbReference type="Gene3D" id="3.40.50.1820">
    <property type="entry name" value="alpha/beta hydrolase"/>
    <property type="match status" value="1"/>
</dbReference>
<accession>A0ABT9RCQ2</accession>
<gene>
    <name evidence="2" type="ORF">J2S55_006298</name>
</gene>
<keyword evidence="2" id="KW-0378">Hydrolase</keyword>
<keyword evidence="2" id="KW-0645">Protease</keyword>
<feature type="domain" description="Peptidase S9 prolyl oligopeptidase catalytic" evidence="1">
    <location>
        <begin position="3"/>
        <end position="44"/>
    </location>
</feature>
<dbReference type="InterPro" id="IPR001375">
    <property type="entry name" value="Peptidase_S9_cat"/>
</dbReference>
<evidence type="ECO:0000313" key="2">
    <source>
        <dbReference type="EMBL" id="MDP9867032.1"/>
    </source>
</evidence>
<evidence type="ECO:0000313" key="3">
    <source>
        <dbReference type="Proteomes" id="UP001230426"/>
    </source>
</evidence>